<dbReference type="Proteomes" id="UP000659654">
    <property type="component" value="Unassembled WGS sequence"/>
</dbReference>
<keyword evidence="3" id="KW-1185">Reference proteome</keyword>
<protein>
    <submittedName>
        <fullName evidence="2">(pine wood nematode) hypothetical protein</fullName>
    </submittedName>
</protein>
<reference evidence="2" key="1">
    <citation type="submission" date="2020-09" db="EMBL/GenBank/DDBJ databases">
        <authorList>
            <person name="Kikuchi T."/>
        </authorList>
    </citation>
    <scope>NUCLEOTIDE SEQUENCE</scope>
    <source>
        <strain evidence="2">Ka4C1</strain>
    </source>
</reference>
<dbReference type="Pfam" id="PF10326">
    <property type="entry name" value="7TM_GPCR_Str"/>
    <property type="match status" value="2"/>
</dbReference>
<feature type="transmembrane region" description="Helical" evidence="1">
    <location>
        <begin position="207"/>
        <end position="234"/>
    </location>
</feature>
<feature type="transmembrane region" description="Helical" evidence="1">
    <location>
        <begin position="66"/>
        <end position="93"/>
    </location>
</feature>
<dbReference type="EMBL" id="CAJFCV020000002">
    <property type="protein sequence ID" value="CAG9094551.1"/>
    <property type="molecule type" value="Genomic_DNA"/>
</dbReference>
<comment type="caution">
    <text evidence="2">The sequence shown here is derived from an EMBL/GenBank/DDBJ whole genome shotgun (WGS) entry which is preliminary data.</text>
</comment>
<accession>A0A7I8WP47</accession>
<keyword evidence="1" id="KW-1133">Transmembrane helix</keyword>
<dbReference type="SUPFAM" id="SSF81321">
    <property type="entry name" value="Family A G protein-coupled receptor-like"/>
    <property type="match status" value="1"/>
</dbReference>
<dbReference type="InterPro" id="IPR019428">
    <property type="entry name" value="7TM_GPCR_serpentine_rcpt_Str"/>
</dbReference>
<keyword evidence="1" id="KW-0472">Membrane</keyword>
<evidence type="ECO:0000313" key="3">
    <source>
        <dbReference type="Proteomes" id="UP000659654"/>
    </source>
</evidence>
<feature type="transmembrane region" description="Helical" evidence="1">
    <location>
        <begin position="113"/>
        <end position="134"/>
    </location>
</feature>
<dbReference type="AlphaFoldDB" id="A0A7I8WP47"/>
<dbReference type="EMBL" id="CAJFDI010000002">
    <property type="protein sequence ID" value="CAD5214269.1"/>
    <property type="molecule type" value="Genomic_DNA"/>
</dbReference>
<proteinExistence type="predicted"/>
<feature type="transmembrane region" description="Helical" evidence="1">
    <location>
        <begin position="297"/>
        <end position="316"/>
    </location>
</feature>
<evidence type="ECO:0000313" key="2">
    <source>
        <dbReference type="EMBL" id="CAD5214269.1"/>
    </source>
</evidence>
<dbReference type="PANTHER" id="PTHR22943">
    <property type="entry name" value="7-TRANSMEMBRANE DOMAIN RECEPTOR C.ELEGANS"/>
    <property type="match status" value="1"/>
</dbReference>
<organism evidence="2 3">
    <name type="scientific">Bursaphelenchus xylophilus</name>
    <name type="common">Pinewood nematode worm</name>
    <name type="synonym">Aphelenchoides xylophilus</name>
    <dbReference type="NCBI Taxonomy" id="6326"/>
    <lineage>
        <taxon>Eukaryota</taxon>
        <taxon>Metazoa</taxon>
        <taxon>Ecdysozoa</taxon>
        <taxon>Nematoda</taxon>
        <taxon>Chromadorea</taxon>
        <taxon>Rhabditida</taxon>
        <taxon>Tylenchina</taxon>
        <taxon>Tylenchomorpha</taxon>
        <taxon>Aphelenchoidea</taxon>
        <taxon>Aphelenchoididae</taxon>
        <taxon>Bursaphelenchus</taxon>
    </lineage>
</organism>
<feature type="transmembrane region" description="Helical" evidence="1">
    <location>
        <begin position="155"/>
        <end position="175"/>
    </location>
</feature>
<evidence type="ECO:0000256" key="1">
    <source>
        <dbReference type="SAM" id="Phobius"/>
    </source>
</evidence>
<dbReference type="PANTHER" id="PTHR22943:SF248">
    <property type="entry name" value="SEVEN TM RECEPTOR"/>
    <property type="match status" value="1"/>
</dbReference>
<dbReference type="OrthoDB" id="5820288at2759"/>
<sequence>MSLLANFSSKALETNAPNHGQFAAMAYQDIYAFCSLIIMTISVLLCLLVIYLSYRIYSVNRRREYTWIMGFNALVDIVYSLALGIVATCGIATHDQFFLTVENPLLQDMHPFFLHVAIFLVSLMTLAIAPCNTVHFYYRYCMICKDVLWSKRKYFFLYLAALSYLTINGVVFHFSGTADTAESRRSLEEMQGRPAPRHFVTRQDDPLFMLCVVNCQIIFTVEYGIIIFCGVRIILKMREKVGATASSTRRAQKYVIIVMMLQAAYPLILYFIPIMYLTSMVGFGGQINDVSYMGATSIQLLPALNSLSVLTMLPSYRRAFLHNRHLETALTMISET</sequence>
<keyword evidence="1" id="KW-0812">Transmembrane</keyword>
<name>A0A7I8WP47_BURXY</name>
<feature type="transmembrane region" description="Helical" evidence="1">
    <location>
        <begin position="254"/>
        <end position="277"/>
    </location>
</feature>
<gene>
    <name evidence="2" type="ORF">BXYJ_LOCUS3445</name>
</gene>
<feature type="transmembrane region" description="Helical" evidence="1">
    <location>
        <begin position="30"/>
        <end position="54"/>
    </location>
</feature>
<dbReference type="Proteomes" id="UP000582659">
    <property type="component" value="Unassembled WGS sequence"/>
</dbReference>